<evidence type="ECO:0000313" key="16">
    <source>
        <dbReference type="EMBL" id="GAG56983.1"/>
    </source>
</evidence>
<comment type="function">
    <text evidence="1">Specifically methylates guanosine-37 in various tRNAs.</text>
</comment>
<dbReference type="EMBL" id="BART01007375">
    <property type="protein sequence ID" value="GAG56983.1"/>
    <property type="molecule type" value="Genomic_DNA"/>
</dbReference>
<comment type="catalytic activity">
    <reaction evidence="14">
        <text>guanosine(37) in tRNA + S-adenosyl-L-methionine = N(1)-methylguanosine(37) in tRNA + S-adenosyl-L-homocysteine + H(+)</text>
        <dbReference type="Rhea" id="RHEA:36899"/>
        <dbReference type="Rhea" id="RHEA-COMP:10145"/>
        <dbReference type="Rhea" id="RHEA-COMP:10147"/>
        <dbReference type="ChEBI" id="CHEBI:15378"/>
        <dbReference type="ChEBI" id="CHEBI:57856"/>
        <dbReference type="ChEBI" id="CHEBI:59789"/>
        <dbReference type="ChEBI" id="CHEBI:73542"/>
        <dbReference type="ChEBI" id="CHEBI:74269"/>
        <dbReference type="EC" id="2.1.1.228"/>
    </reaction>
</comment>
<evidence type="ECO:0000256" key="13">
    <source>
        <dbReference type="ARBA" id="ARBA00033392"/>
    </source>
</evidence>
<evidence type="ECO:0000256" key="1">
    <source>
        <dbReference type="ARBA" id="ARBA00002634"/>
    </source>
</evidence>
<keyword evidence="9" id="KW-0808">Transferase</keyword>
<dbReference type="Gene3D" id="3.40.1280.10">
    <property type="match status" value="1"/>
</dbReference>
<evidence type="ECO:0000256" key="5">
    <source>
        <dbReference type="ARBA" id="ARBA00012807"/>
    </source>
</evidence>
<dbReference type="NCBIfam" id="NF000648">
    <property type="entry name" value="PRK00026.1"/>
    <property type="match status" value="1"/>
</dbReference>
<evidence type="ECO:0000256" key="10">
    <source>
        <dbReference type="ARBA" id="ARBA00022691"/>
    </source>
</evidence>
<organism evidence="16">
    <name type="scientific">marine sediment metagenome</name>
    <dbReference type="NCBI Taxonomy" id="412755"/>
    <lineage>
        <taxon>unclassified sequences</taxon>
        <taxon>metagenomes</taxon>
        <taxon>ecological metagenomes</taxon>
    </lineage>
</organism>
<dbReference type="PANTHER" id="PTHR46417:SF1">
    <property type="entry name" value="TRNA (GUANINE-N(1)-)-METHYLTRANSFERASE"/>
    <property type="match status" value="1"/>
</dbReference>
<comment type="similarity">
    <text evidence="3">Belongs to the RNA methyltransferase TrmD family.</text>
</comment>
<accession>X0Z9D0</accession>
<dbReference type="GO" id="GO:0002939">
    <property type="term" value="P:tRNA N1-guanine methylation"/>
    <property type="evidence" value="ECO:0007669"/>
    <property type="project" value="TreeGrafter"/>
</dbReference>
<dbReference type="InterPro" id="IPR029028">
    <property type="entry name" value="Alpha/beta_knot_MTases"/>
</dbReference>
<dbReference type="Pfam" id="PF01746">
    <property type="entry name" value="tRNA_m1G_MT"/>
    <property type="match status" value="1"/>
</dbReference>
<dbReference type="PIRSF" id="PIRSF000386">
    <property type="entry name" value="tRNA_mtase"/>
    <property type="match status" value="1"/>
</dbReference>
<protein>
    <recommendedName>
        <fullName evidence="6">tRNA (guanine-N(1)-)-methyltransferase</fullName>
        <ecNumber evidence="5">2.1.1.228</ecNumber>
    </recommendedName>
    <alternativeName>
        <fullName evidence="12">M1G-methyltransferase</fullName>
    </alternativeName>
    <alternativeName>
        <fullName evidence="13">tRNA [GM37] methyltransferase</fullName>
    </alternativeName>
</protein>
<keyword evidence="8" id="KW-0489">Methyltransferase</keyword>
<sequence length="233" mass="26422">MLTIDIITIFPKIFEYVIEFGVIKEAFSNNLCRLNIYNLRDFTLDKHKKVDDRPYGGGPGMIMTAQPIYDAVTFIKSKNNVIEKEGQKVLLLSPKGERLTQAKLKYLSGLKNIIIICGRYEGIDERVTELVVDEELSIGDYVLTGGEIPAMVIIDGVLRLLPGVVGKSESLECESFENNLLDHPQYTRPPIFKGLKVPDVLLSGNHVNIEKWRKKKSLDLTKERKPDLFDKKI</sequence>
<dbReference type="EC" id="2.1.1.228" evidence="5"/>
<keyword evidence="10" id="KW-0949">S-adenosyl-L-methionine</keyword>
<dbReference type="GO" id="GO:0052906">
    <property type="term" value="F:tRNA (guanine(37)-N1)-methyltransferase activity"/>
    <property type="evidence" value="ECO:0007669"/>
    <property type="project" value="UniProtKB-EC"/>
</dbReference>
<dbReference type="InterPro" id="IPR023148">
    <property type="entry name" value="tRNA_m1G_MeTrfase_C_sf"/>
</dbReference>
<proteinExistence type="inferred from homology"/>
<dbReference type="CDD" id="cd18080">
    <property type="entry name" value="TrmD-like"/>
    <property type="match status" value="1"/>
</dbReference>
<dbReference type="GO" id="GO:0005829">
    <property type="term" value="C:cytosol"/>
    <property type="evidence" value="ECO:0007669"/>
    <property type="project" value="TreeGrafter"/>
</dbReference>
<dbReference type="HAMAP" id="MF_00605">
    <property type="entry name" value="TrmD"/>
    <property type="match status" value="1"/>
</dbReference>
<feature type="domain" description="tRNA methyltransferase TRMD/TRM10-type" evidence="15">
    <location>
        <begin position="3"/>
        <end position="230"/>
    </location>
</feature>
<evidence type="ECO:0000256" key="2">
    <source>
        <dbReference type="ARBA" id="ARBA00004496"/>
    </source>
</evidence>
<evidence type="ECO:0000256" key="4">
    <source>
        <dbReference type="ARBA" id="ARBA00011738"/>
    </source>
</evidence>
<comment type="caution">
    <text evidence="16">The sequence shown here is derived from an EMBL/GenBank/DDBJ whole genome shotgun (WGS) entry which is preliminary data.</text>
</comment>
<gene>
    <name evidence="16" type="ORF">S01H4_16796</name>
</gene>
<evidence type="ECO:0000259" key="15">
    <source>
        <dbReference type="Pfam" id="PF01746"/>
    </source>
</evidence>
<evidence type="ECO:0000256" key="11">
    <source>
        <dbReference type="ARBA" id="ARBA00022694"/>
    </source>
</evidence>
<dbReference type="AlphaFoldDB" id="X0Z9D0"/>
<evidence type="ECO:0000256" key="6">
    <source>
        <dbReference type="ARBA" id="ARBA00014679"/>
    </source>
</evidence>
<dbReference type="NCBIfam" id="TIGR00088">
    <property type="entry name" value="trmD"/>
    <property type="match status" value="1"/>
</dbReference>
<evidence type="ECO:0000256" key="7">
    <source>
        <dbReference type="ARBA" id="ARBA00022490"/>
    </source>
</evidence>
<dbReference type="InterPro" id="IPR016009">
    <property type="entry name" value="tRNA_MeTrfase_TRMD/TRM10"/>
</dbReference>
<reference evidence="16" key="1">
    <citation type="journal article" date="2014" name="Front. Microbiol.">
        <title>High frequency of phylogenetically diverse reductive dehalogenase-homologous genes in deep subseafloor sedimentary metagenomes.</title>
        <authorList>
            <person name="Kawai M."/>
            <person name="Futagami T."/>
            <person name="Toyoda A."/>
            <person name="Takaki Y."/>
            <person name="Nishi S."/>
            <person name="Hori S."/>
            <person name="Arai W."/>
            <person name="Tsubouchi T."/>
            <person name="Morono Y."/>
            <person name="Uchiyama I."/>
            <person name="Ito T."/>
            <person name="Fujiyama A."/>
            <person name="Inagaki F."/>
            <person name="Takami H."/>
        </authorList>
    </citation>
    <scope>NUCLEOTIDE SEQUENCE</scope>
    <source>
        <strain evidence="16">Expedition CK06-06</strain>
    </source>
</reference>
<dbReference type="InterPro" id="IPR002649">
    <property type="entry name" value="tRNA_m1G_MeTrfase_TrmD"/>
</dbReference>
<keyword evidence="11" id="KW-0819">tRNA processing</keyword>
<dbReference type="Gene3D" id="1.10.1270.20">
    <property type="entry name" value="tRNA(m1g37)methyltransferase, domain 2"/>
    <property type="match status" value="1"/>
</dbReference>
<evidence type="ECO:0000256" key="9">
    <source>
        <dbReference type="ARBA" id="ARBA00022679"/>
    </source>
</evidence>
<evidence type="ECO:0000256" key="8">
    <source>
        <dbReference type="ARBA" id="ARBA00022603"/>
    </source>
</evidence>
<dbReference type="InterPro" id="IPR029026">
    <property type="entry name" value="tRNA_m1G_MTases_N"/>
</dbReference>
<evidence type="ECO:0000256" key="12">
    <source>
        <dbReference type="ARBA" id="ARBA00029736"/>
    </source>
</evidence>
<name>X0Z9D0_9ZZZZ</name>
<comment type="subunit">
    <text evidence="4">Homodimer.</text>
</comment>
<evidence type="ECO:0000256" key="3">
    <source>
        <dbReference type="ARBA" id="ARBA00007630"/>
    </source>
</evidence>
<evidence type="ECO:0000256" key="14">
    <source>
        <dbReference type="ARBA" id="ARBA00047783"/>
    </source>
</evidence>
<dbReference type="SUPFAM" id="SSF75217">
    <property type="entry name" value="alpha/beta knot"/>
    <property type="match status" value="1"/>
</dbReference>
<keyword evidence="7" id="KW-0963">Cytoplasm</keyword>
<dbReference type="FunFam" id="3.40.1280.10:FF:000001">
    <property type="entry name" value="tRNA (guanine-N(1)-)-methyltransferase"/>
    <property type="match status" value="1"/>
</dbReference>
<comment type="subcellular location">
    <subcellularLocation>
        <location evidence="2">Cytoplasm</location>
    </subcellularLocation>
</comment>
<dbReference type="PANTHER" id="PTHR46417">
    <property type="entry name" value="TRNA (GUANINE-N(1)-)-METHYLTRANSFERASE"/>
    <property type="match status" value="1"/>
</dbReference>